<evidence type="ECO:0000313" key="2">
    <source>
        <dbReference type="Ensembl" id="ENSCSAVP00000007577.1"/>
    </source>
</evidence>
<dbReference type="InterPro" id="IPR050111">
    <property type="entry name" value="C-type_lectin/snaclec_domain"/>
</dbReference>
<dbReference type="AlphaFoldDB" id="H2YQG9"/>
<dbReference type="HOGENOM" id="CLU_1577938_0_0_1"/>
<dbReference type="InterPro" id="IPR016187">
    <property type="entry name" value="CTDL_fold"/>
</dbReference>
<dbReference type="Ensembl" id="ENSCSAVT00000007676.1">
    <property type="protein sequence ID" value="ENSCSAVP00000007577.1"/>
    <property type="gene ID" value="ENSCSAVG00000004528.1"/>
</dbReference>
<evidence type="ECO:0000259" key="1">
    <source>
        <dbReference type="PROSITE" id="PS50041"/>
    </source>
</evidence>
<protein>
    <recommendedName>
        <fullName evidence="1">C-type lectin domain-containing protein</fullName>
    </recommendedName>
</protein>
<dbReference type="SMART" id="SM00034">
    <property type="entry name" value="CLECT"/>
    <property type="match status" value="1"/>
</dbReference>
<dbReference type="CDD" id="cd00037">
    <property type="entry name" value="CLECT"/>
    <property type="match status" value="1"/>
</dbReference>
<dbReference type="InterPro" id="IPR001304">
    <property type="entry name" value="C-type_lectin-like"/>
</dbReference>
<reference evidence="2" key="2">
    <citation type="submission" date="2025-08" db="UniProtKB">
        <authorList>
            <consortium name="Ensembl"/>
        </authorList>
    </citation>
    <scope>IDENTIFICATION</scope>
</reference>
<accession>H2YQG9</accession>
<dbReference type="PANTHER" id="PTHR22803">
    <property type="entry name" value="MANNOSE, PHOSPHOLIPASE, LECTIN RECEPTOR RELATED"/>
    <property type="match status" value="1"/>
</dbReference>
<reference evidence="3" key="1">
    <citation type="submission" date="2003-08" db="EMBL/GenBank/DDBJ databases">
        <authorList>
            <person name="Birren B."/>
            <person name="Nusbaum C."/>
            <person name="Abebe A."/>
            <person name="Abouelleil A."/>
            <person name="Adekoya E."/>
            <person name="Ait-zahra M."/>
            <person name="Allen N."/>
            <person name="Allen T."/>
            <person name="An P."/>
            <person name="Anderson M."/>
            <person name="Anderson S."/>
            <person name="Arachchi H."/>
            <person name="Armbruster J."/>
            <person name="Bachantsang P."/>
            <person name="Baldwin J."/>
            <person name="Barry A."/>
            <person name="Bayul T."/>
            <person name="Blitshsteyn B."/>
            <person name="Bloom T."/>
            <person name="Blye J."/>
            <person name="Boguslavskiy L."/>
            <person name="Borowsky M."/>
            <person name="Boukhgalter B."/>
            <person name="Brunache A."/>
            <person name="Butler J."/>
            <person name="Calixte N."/>
            <person name="Calvo S."/>
            <person name="Camarata J."/>
            <person name="Campo K."/>
            <person name="Chang J."/>
            <person name="Cheshatsang Y."/>
            <person name="Citroen M."/>
            <person name="Collymore A."/>
            <person name="Considine T."/>
            <person name="Cook A."/>
            <person name="Cooke P."/>
            <person name="Corum B."/>
            <person name="Cuomo C."/>
            <person name="David R."/>
            <person name="Dawoe T."/>
            <person name="Degray S."/>
            <person name="Dodge S."/>
            <person name="Dooley K."/>
            <person name="Dorje P."/>
            <person name="Dorjee K."/>
            <person name="Dorris L."/>
            <person name="Duffey N."/>
            <person name="Dupes A."/>
            <person name="Elkins T."/>
            <person name="Engels R."/>
            <person name="Erickson J."/>
            <person name="Farina A."/>
            <person name="Faro S."/>
            <person name="Ferreira P."/>
            <person name="Fischer H."/>
            <person name="Fitzgerald M."/>
            <person name="Foley K."/>
            <person name="Gage D."/>
            <person name="Galagan J."/>
            <person name="Gearin G."/>
            <person name="Gnerre S."/>
            <person name="Gnirke A."/>
            <person name="Goyette A."/>
            <person name="Graham J."/>
            <person name="Grandbois E."/>
            <person name="Gyaltsen K."/>
            <person name="Hafez N."/>
            <person name="Hagopian D."/>
            <person name="Hagos B."/>
            <person name="Hall J."/>
            <person name="Hatcher B."/>
            <person name="Heller A."/>
            <person name="Higgins H."/>
            <person name="Honan T."/>
            <person name="Horn A."/>
            <person name="Houde N."/>
            <person name="Hughes L."/>
            <person name="Hulme W."/>
            <person name="Husby E."/>
            <person name="Iliev I."/>
            <person name="Jaffe D."/>
            <person name="Jones C."/>
            <person name="Kamal M."/>
            <person name="Kamat A."/>
            <person name="Kamvysselis M."/>
            <person name="Karlsson E."/>
            <person name="Kells C."/>
            <person name="Kieu A."/>
            <person name="Kisner P."/>
            <person name="Kodira C."/>
            <person name="Kulbokas E."/>
            <person name="Labutti K."/>
            <person name="Lama D."/>
            <person name="Landers T."/>
            <person name="Leger J."/>
            <person name="Levine S."/>
            <person name="Lewis D."/>
            <person name="Lewis T."/>
            <person name="Lindblad-toh K."/>
            <person name="Liu X."/>
            <person name="Lokyitsang T."/>
            <person name="Lokyitsang Y."/>
            <person name="Lucien O."/>
            <person name="Lui A."/>
            <person name="Ma L.J."/>
            <person name="Mabbitt R."/>
            <person name="Macdonald J."/>
            <person name="Maclean C."/>
            <person name="Major J."/>
            <person name="Manning J."/>
            <person name="Marabella R."/>
            <person name="Maru K."/>
            <person name="Matthews C."/>
            <person name="Mauceli E."/>
            <person name="Mccarthy M."/>
            <person name="Mcdonough S."/>
            <person name="Mcghee T."/>
            <person name="Meldrim J."/>
            <person name="Meneus L."/>
            <person name="Mesirov J."/>
            <person name="Mihalev A."/>
            <person name="Mihova T."/>
            <person name="Mikkelsen T."/>
            <person name="Mlenga V."/>
            <person name="Moru K."/>
            <person name="Mozes J."/>
            <person name="Mulrain L."/>
            <person name="Munson G."/>
            <person name="Naylor J."/>
            <person name="Newes C."/>
            <person name="Nguyen C."/>
            <person name="Nguyen N."/>
            <person name="Nguyen T."/>
            <person name="Nicol R."/>
            <person name="Nielsen C."/>
            <person name="Nizzari M."/>
            <person name="Norbu C."/>
            <person name="Norbu N."/>
            <person name="O'donnell P."/>
            <person name="Okoawo O."/>
            <person name="O'leary S."/>
            <person name="Omotosho B."/>
            <person name="O'neill K."/>
            <person name="Osman S."/>
            <person name="Parker S."/>
            <person name="Perrin D."/>
            <person name="Phunkhang P."/>
            <person name="Piqani B."/>
            <person name="Purcell S."/>
            <person name="Rachupka T."/>
            <person name="Ramasamy U."/>
            <person name="Rameau R."/>
            <person name="Ray V."/>
            <person name="Raymond C."/>
            <person name="Retta R."/>
            <person name="Richardson S."/>
            <person name="Rise C."/>
            <person name="Rodriguez J."/>
            <person name="Rogers J."/>
            <person name="Rogov P."/>
            <person name="Rutman M."/>
            <person name="Schupbach R."/>
            <person name="Seaman C."/>
            <person name="Settipalli S."/>
            <person name="Sharpe T."/>
            <person name="Sheridan J."/>
            <person name="Sherpa N."/>
            <person name="Shi J."/>
            <person name="Smirnov S."/>
            <person name="Smith C."/>
            <person name="Sougnez C."/>
            <person name="Spencer B."/>
            <person name="Stalker J."/>
            <person name="Stange-thomann N."/>
            <person name="Stavropoulos S."/>
            <person name="Stetson K."/>
            <person name="Stone C."/>
            <person name="Stone S."/>
            <person name="Stubbs M."/>
            <person name="Talamas J."/>
            <person name="Tchuinga P."/>
            <person name="Tenzing P."/>
            <person name="Tesfaye S."/>
            <person name="Theodore J."/>
            <person name="Thoulutsang Y."/>
            <person name="Topham K."/>
            <person name="Towey S."/>
            <person name="Tsamla T."/>
            <person name="Tsomo N."/>
            <person name="Vallee D."/>
            <person name="Vassiliev H."/>
            <person name="Venkataraman V."/>
            <person name="Vinson J."/>
            <person name="Vo A."/>
            <person name="Wade C."/>
            <person name="Wang S."/>
            <person name="Wangchuk T."/>
            <person name="Wangdi T."/>
            <person name="Whittaker C."/>
            <person name="Wilkinson J."/>
            <person name="Wu Y."/>
            <person name="Wyman D."/>
            <person name="Yadav S."/>
            <person name="Yang S."/>
            <person name="Yang X."/>
            <person name="Yeager S."/>
            <person name="Yee E."/>
            <person name="Young G."/>
            <person name="Zainoun J."/>
            <person name="Zembeck L."/>
            <person name="Zimmer A."/>
            <person name="Zody M."/>
            <person name="Lander E."/>
        </authorList>
    </citation>
    <scope>NUCLEOTIDE SEQUENCE [LARGE SCALE GENOMIC DNA]</scope>
</reference>
<organism evidence="2 3">
    <name type="scientific">Ciona savignyi</name>
    <name type="common">Pacific transparent sea squirt</name>
    <dbReference type="NCBI Taxonomy" id="51511"/>
    <lineage>
        <taxon>Eukaryota</taxon>
        <taxon>Metazoa</taxon>
        <taxon>Chordata</taxon>
        <taxon>Tunicata</taxon>
        <taxon>Ascidiacea</taxon>
        <taxon>Phlebobranchia</taxon>
        <taxon>Cionidae</taxon>
        <taxon>Ciona</taxon>
    </lineage>
</organism>
<dbReference type="SUPFAM" id="SSF56436">
    <property type="entry name" value="C-type lectin-like"/>
    <property type="match status" value="1"/>
</dbReference>
<dbReference type="Gene3D" id="3.10.100.10">
    <property type="entry name" value="Mannose-Binding Protein A, subunit A"/>
    <property type="match status" value="1"/>
</dbReference>
<dbReference type="InParanoid" id="H2YQG9"/>
<evidence type="ECO:0000313" key="3">
    <source>
        <dbReference type="Proteomes" id="UP000007875"/>
    </source>
</evidence>
<dbReference type="PROSITE" id="PS50041">
    <property type="entry name" value="C_TYPE_LECTIN_2"/>
    <property type="match status" value="1"/>
</dbReference>
<sequence>MLCEVDNRNKNPGGCFLQLWKRTAKLENNINKLQLWANSSGCIEGNDFIHGNYCYRILRFEVDFWEAELFCMIRGGHLAFNEDENSWNATLYYLWGVGFKMKEIWTGVYKDEGIWKYTDGRNAKYTNWATGNVFDYGDDCAQIRLEFNYQRSAMYDRRCTRNPRAFLCKYRL</sequence>
<feature type="domain" description="C-type lectin" evidence="1">
    <location>
        <begin position="50"/>
        <end position="169"/>
    </location>
</feature>
<dbReference type="Proteomes" id="UP000007875">
    <property type="component" value="Unassembled WGS sequence"/>
</dbReference>
<proteinExistence type="predicted"/>
<dbReference type="OMA" id="IWTGVYK"/>
<reference evidence="2" key="3">
    <citation type="submission" date="2025-09" db="UniProtKB">
        <authorList>
            <consortium name="Ensembl"/>
        </authorList>
    </citation>
    <scope>IDENTIFICATION</scope>
</reference>
<name>H2YQG9_CIOSA</name>
<keyword evidence="3" id="KW-1185">Reference proteome</keyword>
<dbReference type="InterPro" id="IPR016186">
    <property type="entry name" value="C-type_lectin-like/link_sf"/>
</dbReference>
<dbReference type="GeneTree" id="ENSGT00660000097176"/>
<dbReference type="Pfam" id="PF00059">
    <property type="entry name" value="Lectin_C"/>
    <property type="match status" value="1"/>
</dbReference>